<organism evidence="1 2">
    <name type="scientific">Candidatus Yanofskybacteria bacterium RIFCSPHIGHO2_01_FULL_41_53</name>
    <dbReference type="NCBI Taxonomy" id="1802663"/>
    <lineage>
        <taxon>Bacteria</taxon>
        <taxon>Candidatus Yanofskyibacteriota</taxon>
    </lineage>
</organism>
<reference evidence="1 2" key="1">
    <citation type="journal article" date="2016" name="Nat. Commun.">
        <title>Thousands of microbial genomes shed light on interconnected biogeochemical processes in an aquifer system.</title>
        <authorList>
            <person name="Anantharaman K."/>
            <person name="Brown C.T."/>
            <person name="Hug L.A."/>
            <person name="Sharon I."/>
            <person name="Castelle C.J."/>
            <person name="Probst A.J."/>
            <person name="Thomas B.C."/>
            <person name="Singh A."/>
            <person name="Wilkins M.J."/>
            <person name="Karaoz U."/>
            <person name="Brodie E.L."/>
            <person name="Williams K.H."/>
            <person name="Hubbard S.S."/>
            <person name="Banfield J.F."/>
        </authorList>
    </citation>
    <scope>NUCLEOTIDE SEQUENCE [LARGE SCALE GENOMIC DNA]</scope>
</reference>
<dbReference type="EMBL" id="MGJD01000021">
    <property type="protein sequence ID" value="OGN00432.1"/>
    <property type="molecule type" value="Genomic_DNA"/>
</dbReference>
<dbReference type="AlphaFoldDB" id="A0A1F8EHU6"/>
<accession>A0A1F8EHU6</accession>
<dbReference type="Proteomes" id="UP000177117">
    <property type="component" value="Unassembled WGS sequence"/>
</dbReference>
<protein>
    <submittedName>
        <fullName evidence="1">Uncharacterized protein</fullName>
    </submittedName>
</protein>
<sequence>MGRLSKEELGKIQTERTLSDAELLKGGAKYTTDSEGSEPRLEITDQQYEKILQEMEEILGKDFLTRGRIDDGTVEIKIEKAGPDEAVGRIEYEFEIESESRYVIEPGNVENYDWKNHVVDTYDQSGRARVRIKNDKPRLSLKVPLFTKDTATSKTCLRLEFKPIDEQQEHDLMRIRELILKEAGAQISEKWGAPIMTKDGSKVYINRDSNNNWWIEVDEGVDFEPPEGVKVLRIEKSAVKTE</sequence>
<gene>
    <name evidence="1" type="ORF">A2650_03530</name>
</gene>
<proteinExistence type="predicted"/>
<name>A0A1F8EHU6_9BACT</name>
<comment type="caution">
    <text evidence="1">The sequence shown here is derived from an EMBL/GenBank/DDBJ whole genome shotgun (WGS) entry which is preliminary data.</text>
</comment>
<evidence type="ECO:0000313" key="2">
    <source>
        <dbReference type="Proteomes" id="UP000177117"/>
    </source>
</evidence>
<evidence type="ECO:0000313" key="1">
    <source>
        <dbReference type="EMBL" id="OGN00432.1"/>
    </source>
</evidence>